<dbReference type="Proteomes" id="UP001501822">
    <property type="component" value="Unassembled WGS sequence"/>
</dbReference>
<dbReference type="EMBL" id="BAAABM010000016">
    <property type="protein sequence ID" value="GAA0334417.1"/>
    <property type="molecule type" value="Genomic_DNA"/>
</dbReference>
<gene>
    <name evidence="1" type="ORF">GCM10010151_25170</name>
</gene>
<name>A0ABN0WE92_9ACTN</name>
<protein>
    <recommendedName>
        <fullName evidence="3">CU044_5270 family protein</fullName>
    </recommendedName>
</protein>
<sequence>MDEMAQLNLLRAEVPRPAPGDLRTEEDRLLAEIAAPGSARLPRPAHRGRAWPLRIGLSAVATGLAAAAVAGIALSGGDPRAPRASYSPQAVPVAVVQTLDRAADAATRQRELHPRPGQFLVFESENEESVDSNSKEHGHSRYLSRDRRKIWLPVAGRATGGVLIETGLPPRRYGDWPIPPEAGQEAGTSERTIDFDNRAEYLRTDYAYLSRLPADPQGMRAHLYDHLTPGTADGDREAWSRAGAMLTEGYMPAAQRAALFRAAATIPGAQAVGRAEDAAGRKGIAVARVDEGAGERAEYIFDPRTYLLLGRRTVVVDAKKGQAPVGTVVESTAQLKVSVADGAPKVTGG</sequence>
<comment type="caution">
    <text evidence="1">The sequence shown here is derived from an EMBL/GenBank/DDBJ whole genome shotgun (WGS) entry which is preliminary data.</text>
</comment>
<proteinExistence type="predicted"/>
<organism evidence="1 2">
    <name type="scientific">Actinoallomurus spadix</name>
    <dbReference type="NCBI Taxonomy" id="79912"/>
    <lineage>
        <taxon>Bacteria</taxon>
        <taxon>Bacillati</taxon>
        <taxon>Actinomycetota</taxon>
        <taxon>Actinomycetes</taxon>
        <taxon>Streptosporangiales</taxon>
        <taxon>Thermomonosporaceae</taxon>
        <taxon>Actinoallomurus</taxon>
    </lineage>
</organism>
<keyword evidence="2" id="KW-1185">Reference proteome</keyword>
<dbReference type="InterPro" id="IPR047789">
    <property type="entry name" value="CU044_5270-like"/>
</dbReference>
<evidence type="ECO:0008006" key="3">
    <source>
        <dbReference type="Google" id="ProtNLM"/>
    </source>
</evidence>
<evidence type="ECO:0000313" key="2">
    <source>
        <dbReference type="Proteomes" id="UP001501822"/>
    </source>
</evidence>
<dbReference type="RefSeq" id="WP_252802754.1">
    <property type="nucleotide sequence ID" value="NZ_BAAABM010000016.1"/>
</dbReference>
<dbReference type="NCBIfam" id="NF038083">
    <property type="entry name" value="CU044_5270_fam"/>
    <property type="match status" value="1"/>
</dbReference>
<accession>A0ABN0WE92</accession>
<reference evidence="1 2" key="1">
    <citation type="journal article" date="2019" name="Int. J. Syst. Evol. Microbiol.">
        <title>The Global Catalogue of Microorganisms (GCM) 10K type strain sequencing project: providing services to taxonomists for standard genome sequencing and annotation.</title>
        <authorList>
            <consortium name="The Broad Institute Genomics Platform"/>
            <consortium name="The Broad Institute Genome Sequencing Center for Infectious Disease"/>
            <person name="Wu L."/>
            <person name="Ma J."/>
        </authorList>
    </citation>
    <scope>NUCLEOTIDE SEQUENCE [LARGE SCALE GENOMIC DNA]</scope>
    <source>
        <strain evidence="1 2">JCM 3146</strain>
    </source>
</reference>
<evidence type="ECO:0000313" key="1">
    <source>
        <dbReference type="EMBL" id="GAA0334417.1"/>
    </source>
</evidence>